<dbReference type="SMART" id="SM00990">
    <property type="entry name" value="VRR_NUC"/>
    <property type="match status" value="1"/>
</dbReference>
<evidence type="ECO:0000313" key="5">
    <source>
        <dbReference type="EMBL" id="SAL47071.1"/>
    </source>
</evidence>
<protein>
    <submittedName>
        <fullName evidence="5">VRR-NUC domain protein</fullName>
    </submittedName>
</protein>
<comment type="cofactor">
    <cofactor evidence="1">
        <name>Mg(2+)</name>
        <dbReference type="ChEBI" id="CHEBI:18420"/>
    </cofactor>
</comment>
<gene>
    <name evidence="5" type="ORF">AWB74_02102</name>
</gene>
<proteinExistence type="predicted"/>
<evidence type="ECO:0000256" key="3">
    <source>
        <dbReference type="ARBA" id="ARBA00022801"/>
    </source>
</evidence>
<name>A0A158HT16_9BURK</name>
<keyword evidence="3" id="KW-0378">Hydrolase</keyword>
<evidence type="ECO:0000313" key="6">
    <source>
        <dbReference type="Proteomes" id="UP000055019"/>
    </source>
</evidence>
<organism evidence="5 6">
    <name type="scientific">Caballeronia arvi</name>
    <dbReference type="NCBI Taxonomy" id="1777135"/>
    <lineage>
        <taxon>Bacteria</taxon>
        <taxon>Pseudomonadati</taxon>
        <taxon>Pseudomonadota</taxon>
        <taxon>Betaproteobacteria</taxon>
        <taxon>Burkholderiales</taxon>
        <taxon>Burkholderiaceae</taxon>
        <taxon>Caballeronia</taxon>
    </lineage>
</organism>
<dbReference type="GO" id="GO:0003676">
    <property type="term" value="F:nucleic acid binding"/>
    <property type="evidence" value="ECO:0007669"/>
    <property type="project" value="InterPro"/>
</dbReference>
<evidence type="ECO:0000256" key="2">
    <source>
        <dbReference type="ARBA" id="ARBA00022722"/>
    </source>
</evidence>
<accession>A0A158HT16</accession>
<reference evidence="5" key="1">
    <citation type="submission" date="2016-01" db="EMBL/GenBank/DDBJ databases">
        <authorList>
            <person name="Peeters C."/>
        </authorList>
    </citation>
    <scope>NUCLEOTIDE SEQUENCE [LARGE SCALE GENOMIC DNA]</scope>
    <source>
        <strain evidence="5">LMG 29317</strain>
    </source>
</reference>
<dbReference type="GO" id="GO:0004518">
    <property type="term" value="F:nuclease activity"/>
    <property type="evidence" value="ECO:0007669"/>
    <property type="project" value="UniProtKB-KW"/>
</dbReference>
<keyword evidence="6" id="KW-1185">Reference proteome</keyword>
<dbReference type="InterPro" id="IPR014883">
    <property type="entry name" value="VRR_NUC"/>
</dbReference>
<keyword evidence="2" id="KW-0540">Nuclease</keyword>
<dbReference type="EMBL" id="FCOM02000007">
    <property type="protein sequence ID" value="SAL47071.1"/>
    <property type="molecule type" value="Genomic_DNA"/>
</dbReference>
<dbReference type="Gene3D" id="3.40.1350.10">
    <property type="match status" value="1"/>
</dbReference>
<evidence type="ECO:0000256" key="1">
    <source>
        <dbReference type="ARBA" id="ARBA00001946"/>
    </source>
</evidence>
<dbReference type="InterPro" id="IPR011856">
    <property type="entry name" value="tRNA_endonuc-like_dom_sf"/>
</dbReference>
<dbReference type="AlphaFoldDB" id="A0A158HT16"/>
<sequence length="95" mass="10702">MLERDVEEYLRKTIELLGGRAYKFTSPGRRNVPDRLVIFPGGTMVFAEVKKPGETPSDAQVREHERLRKLGCAVYGCVDSKEAVDRLINEVAPLL</sequence>
<feature type="domain" description="VRR-NUC" evidence="4">
    <location>
        <begin position="1"/>
        <end position="82"/>
    </location>
</feature>
<evidence type="ECO:0000259" key="4">
    <source>
        <dbReference type="SMART" id="SM00990"/>
    </source>
</evidence>
<dbReference type="OrthoDB" id="6706702at2"/>
<dbReference type="RefSeq" id="WP_061146716.1">
    <property type="nucleotide sequence ID" value="NZ_FCOM02000007.1"/>
</dbReference>
<dbReference type="Proteomes" id="UP000055019">
    <property type="component" value="Unassembled WGS sequence"/>
</dbReference>
<dbReference type="GO" id="GO:0016788">
    <property type="term" value="F:hydrolase activity, acting on ester bonds"/>
    <property type="evidence" value="ECO:0007669"/>
    <property type="project" value="InterPro"/>
</dbReference>
<comment type="caution">
    <text evidence="5">The sequence shown here is derived from an EMBL/GenBank/DDBJ whole genome shotgun (WGS) entry which is preliminary data.</text>
</comment>